<evidence type="ECO:0000313" key="3">
    <source>
        <dbReference type="EMBL" id="GFQ69113.1"/>
    </source>
</evidence>
<reference evidence="3" key="1">
    <citation type="submission" date="2020-07" db="EMBL/GenBank/DDBJ databases">
        <title>Multicomponent nature underlies the extraordinary mechanical properties of spider dragline silk.</title>
        <authorList>
            <person name="Kono N."/>
            <person name="Nakamura H."/>
            <person name="Mori M."/>
            <person name="Yoshida Y."/>
            <person name="Ohtoshi R."/>
            <person name="Malay A.D."/>
            <person name="Moran D.A.P."/>
            <person name="Tomita M."/>
            <person name="Numata K."/>
            <person name="Arakawa K."/>
        </authorList>
    </citation>
    <scope>NUCLEOTIDE SEQUENCE</scope>
</reference>
<dbReference type="InterPro" id="IPR043313">
    <property type="entry name" value="LRMDA"/>
</dbReference>
<dbReference type="Gene3D" id="3.80.10.10">
    <property type="entry name" value="Ribonuclease Inhibitor"/>
    <property type="match status" value="1"/>
</dbReference>
<name>A0A8X6F2D3_TRICU</name>
<dbReference type="Pfam" id="PF12799">
    <property type="entry name" value="LRR_4"/>
    <property type="match status" value="2"/>
</dbReference>
<dbReference type="PANTHER" id="PTHR46282:SF1">
    <property type="entry name" value="LEUCINE-RICH REPEAT-CONTAINING PROTEIN 72-LIKE"/>
    <property type="match status" value="1"/>
</dbReference>
<organism evidence="3 4">
    <name type="scientific">Trichonephila clavata</name>
    <name type="common">Joro spider</name>
    <name type="synonym">Nephila clavata</name>
    <dbReference type="NCBI Taxonomy" id="2740835"/>
    <lineage>
        <taxon>Eukaryota</taxon>
        <taxon>Metazoa</taxon>
        <taxon>Ecdysozoa</taxon>
        <taxon>Arthropoda</taxon>
        <taxon>Chelicerata</taxon>
        <taxon>Arachnida</taxon>
        <taxon>Araneae</taxon>
        <taxon>Araneomorphae</taxon>
        <taxon>Entelegynae</taxon>
        <taxon>Araneoidea</taxon>
        <taxon>Nephilidae</taxon>
        <taxon>Trichonephila</taxon>
    </lineage>
</organism>
<evidence type="ECO:0000256" key="1">
    <source>
        <dbReference type="ARBA" id="ARBA00022614"/>
    </source>
</evidence>
<dbReference type="AlphaFoldDB" id="A0A8X6F2D3"/>
<dbReference type="InterPro" id="IPR032675">
    <property type="entry name" value="LRR_dom_sf"/>
</dbReference>
<dbReference type="PROSITE" id="PS51450">
    <property type="entry name" value="LRR"/>
    <property type="match status" value="1"/>
</dbReference>
<keyword evidence="4" id="KW-1185">Reference proteome</keyword>
<comment type="caution">
    <text evidence="3">The sequence shown here is derived from an EMBL/GenBank/DDBJ whole genome shotgun (WGS) entry which is preliminary data.</text>
</comment>
<accession>A0A8X6F2D3</accession>
<evidence type="ECO:0000256" key="2">
    <source>
        <dbReference type="ARBA" id="ARBA00022737"/>
    </source>
</evidence>
<proteinExistence type="predicted"/>
<gene>
    <name evidence="3" type="primary">AVEN_264822_1</name>
    <name evidence="3" type="ORF">TNCT_169251</name>
</gene>
<dbReference type="PANTHER" id="PTHR46282">
    <property type="entry name" value="LEUCINE-RICH MELANOCYTE DIFFERENTIATION-ASSOCIATED PROTEIN"/>
    <property type="match status" value="1"/>
</dbReference>
<keyword evidence="1" id="KW-0433">Leucine-rich repeat</keyword>
<keyword evidence="2" id="KW-0677">Repeat</keyword>
<dbReference type="Proteomes" id="UP000887116">
    <property type="component" value="Unassembled WGS sequence"/>
</dbReference>
<evidence type="ECO:0000313" key="4">
    <source>
        <dbReference type="Proteomes" id="UP000887116"/>
    </source>
</evidence>
<dbReference type="EMBL" id="BMAO01030610">
    <property type="protein sequence ID" value="GFQ69113.1"/>
    <property type="molecule type" value="Genomic_DNA"/>
</dbReference>
<dbReference type="InterPro" id="IPR001611">
    <property type="entry name" value="Leu-rich_rpt"/>
</dbReference>
<dbReference type="OrthoDB" id="10251250at2759"/>
<dbReference type="SUPFAM" id="SSF52058">
    <property type="entry name" value="L domain-like"/>
    <property type="match status" value="1"/>
</dbReference>
<dbReference type="InterPro" id="IPR025875">
    <property type="entry name" value="Leu-rich_rpt_4"/>
</dbReference>
<sequence>MKILPQAMITNVQILTEDSNCLTAVVEPEKRISAVYQNMRSIPNVITDYYGQWVEVLDLSHNKLRDVSPLKEMPNLHTLILDHNLIVSTTVFPRLPSLQVLWLNFNLISDVSRFIPPLSRSCPNLRHLSLMGNMASPIVERNSSDRAQETYR</sequence>
<protein>
    <submittedName>
        <fullName evidence="3">Uncharacterized protein</fullName>
    </submittedName>
</protein>